<organism evidence="1 2">
    <name type="scientific">Caryophanon tenue</name>
    <dbReference type="NCBI Taxonomy" id="33978"/>
    <lineage>
        <taxon>Bacteria</taxon>
        <taxon>Bacillati</taxon>
        <taxon>Bacillota</taxon>
        <taxon>Bacilli</taxon>
        <taxon>Bacillales</taxon>
        <taxon>Caryophanaceae</taxon>
        <taxon>Caryophanon</taxon>
    </lineage>
</organism>
<accession>A0A1C0Y509</accession>
<evidence type="ECO:0000313" key="1">
    <source>
        <dbReference type="EMBL" id="OCS82268.1"/>
    </source>
</evidence>
<comment type="caution">
    <text evidence="1">The sequence shown here is derived from an EMBL/GenBank/DDBJ whole genome shotgun (WGS) entry which is preliminary data.</text>
</comment>
<protein>
    <submittedName>
        <fullName evidence="1">Uncharacterized protein</fullName>
    </submittedName>
</protein>
<gene>
    <name evidence="1" type="ORF">A6M13_07480</name>
</gene>
<sequence length="124" mass="13985">MKSDVKYAVAYVVARSFENNSTSKLAYSHAEGAYHLFLGEVDSTNIKVYDYNAQCYFSGAVTNGIAKLYHYGVSSYVEINFNYVDNSFKGYDYNSNNHFSGNFNGNSVALYDNETSGYYHFSVQ</sequence>
<proteinExistence type="predicted"/>
<dbReference type="EMBL" id="MASJ01000042">
    <property type="protein sequence ID" value="OCS82268.1"/>
    <property type="molecule type" value="Genomic_DNA"/>
</dbReference>
<keyword evidence="2" id="KW-1185">Reference proteome</keyword>
<dbReference type="RefSeq" id="WP_066548596.1">
    <property type="nucleotide sequence ID" value="NZ_MASJ01000042.1"/>
</dbReference>
<reference evidence="1 2" key="1">
    <citation type="submission" date="2016-07" db="EMBL/GenBank/DDBJ databases">
        <title>Caryophanon tenue genome sequencing.</title>
        <authorList>
            <person name="Verma A."/>
            <person name="Pal Y."/>
            <person name="Krishnamurthi S."/>
        </authorList>
    </citation>
    <scope>NUCLEOTIDE SEQUENCE [LARGE SCALE GENOMIC DNA]</scope>
    <source>
        <strain evidence="1 2">DSM 14152</strain>
    </source>
</reference>
<dbReference type="Proteomes" id="UP000093199">
    <property type="component" value="Unassembled WGS sequence"/>
</dbReference>
<evidence type="ECO:0000313" key="2">
    <source>
        <dbReference type="Proteomes" id="UP000093199"/>
    </source>
</evidence>
<name>A0A1C0Y509_9BACL</name>
<dbReference type="AlphaFoldDB" id="A0A1C0Y509"/>